<dbReference type="Pfam" id="PF20178">
    <property type="entry name" value="ToxA_N"/>
    <property type="match status" value="1"/>
</dbReference>
<proteinExistence type="predicted"/>
<keyword evidence="3" id="KW-1185">Reference proteome</keyword>
<accession>A0ABY5X5U0</accession>
<protein>
    <submittedName>
        <fullName evidence="2">Aminotransferase</fullName>
    </submittedName>
</protein>
<gene>
    <name evidence="2" type="ORF">NYP84_14195</name>
</gene>
<evidence type="ECO:0000259" key="1">
    <source>
        <dbReference type="Pfam" id="PF20178"/>
    </source>
</evidence>
<dbReference type="InterPro" id="IPR046673">
    <property type="entry name" value="ToxA_N"/>
</dbReference>
<keyword evidence="2" id="KW-0032">Aminotransferase</keyword>
<dbReference type="Proteomes" id="UP001058553">
    <property type="component" value="Chromosome"/>
</dbReference>
<dbReference type="GeneID" id="92238036"/>
<feature type="domain" description="Dermonecrotic toxin N-terminal" evidence="1">
    <location>
        <begin position="261"/>
        <end position="501"/>
    </location>
</feature>
<dbReference type="GO" id="GO:0008483">
    <property type="term" value="F:transaminase activity"/>
    <property type="evidence" value="ECO:0007669"/>
    <property type="project" value="UniProtKB-KW"/>
</dbReference>
<reference evidence="2" key="1">
    <citation type="submission" date="2022-07" db="EMBL/GenBank/DDBJ databases">
        <title>Genetic diversity of Erwinia pyrifoliae.</title>
        <authorList>
            <person name="Park D.S."/>
            <person name="Ham H."/>
        </authorList>
    </citation>
    <scope>NUCLEOTIDE SEQUENCE</scope>
    <source>
        <strain evidence="2">CP201486</strain>
    </source>
</reference>
<name>A0ABY5X5U0_ERWPY</name>
<dbReference type="EMBL" id="CP103445">
    <property type="protein sequence ID" value="UWS32755.1"/>
    <property type="molecule type" value="Genomic_DNA"/>
</dbReference>
<evidence type="ECO:0000313" key="2">
    <source>
        <dbReference type="EMBL" id="UWS32755.1"/>
    </source>
</evidence>
<organism evidence="2 3">
    <name type="scientific">Erwinia pyrifoliae</name>
    <dbReference type="NCBI Taxonomy" id="79967"/>
    <lineage>
        <taxon>Bacteria</taxon>
        <taxon>Pseudomonadati</taxon>
        <taxon>Pseudomonadota</taxon>
        <taxon>Gammaproteobacteria</taxon>
        <taxon>Enterobacterales</taxon>
        <taxon>Erwiniaceae</taxon>
        <taxon>Erwinia</taxon>
    </lineage>
</organism>
<evidence type="ECO:0000313" key="3">
    <source>
        <dbReference type="Proteomes" id="UP001058553"/>
    </source>
</evidence>
<dbReference type="RefSeq" id="WP_012667138.1">
    <property type="nucleotide sequence ID" value="NZ_CP023567.1"/>
</dbReference>
<keyword evidence="2" id="KW-0808">Transferase</keyword>
<sequence>MTISSSQQNIREYYDHKAQQESINKMAITPGRHSDNILRQDLSNVFLHFLARTTCAQQSHCNSLTTNNTVNPPSIIYPSPHDPICVSQHAPAQATSWKNTSQSDIIKKRKINYDICPDLNRLDREVCQAFDKLTRLQAAEQTLSNPPAKNLSPSTPFTTTVKMAGAKITSLLSHIAGVLNKVGDLINLYDPLSPPLAEAFPVSENKYVGKSGDERSIIEGIEDKILNLKNNSDDVAKKKENDNFIQAGRAALISYFEKYSNKYPDLKDIAATVLQERISQQFHLKIDPNKSYFITFMERFDNGVNITYFKPLTKKTLTECLFTNFDSDFWKYYVRVDAVSAIYDISYLDNHITDYDFKDRIKIDASKFGDLVWKIDFYNYAKQKLIERYNNKDAHIKNIFISFINHLDSSQIDHDSATDVLNGVGLLKDINVTAAFFDINGYSAANAFIFKNSHSGRITLYFPKSDFKFFSFRGDFEMRSWVANTCATEKHRAMIASHFTIANRKNNLFYDGIDAWLNTINKDNSYSDRVAIKAVGVSSDNFFTDFFNSVKNKALSDLWSQIKSDARVERDIYEEMIEASNFIPNPVSPFLTLAIHIEHALDAVTYDEQMQAWSKIKNDAVSLIIMVVLDRAMALPDTEGDAFFDSVKENLDTSALKVFHERVKKDGDLTINDVRYIYRKEPAGGLTAEQIERIKAINAFLPIMKVPFTEDFPALNRDIDNYITQDLQGHTYDLYHGLHQDNIVPPFITLARVKYRMAFRSAQENIALAIARISDVSYENKIREYLSLSLNTQNKKILTEAIFRLKTQLWRTRDFLNESERNNYNNIIIVSTRRITDARNPFNSISIIQDQNHLRTIPLAFTFLEDPHCRIFIMLDSNVQNSPIGSPIMEMNVNYLDSTFIHEGSHLALGSLDICYNEVHEETYLPGNTRVLRQKINSAIDSGEIKNNISFKRFMNAAYQHVGINQLVDADTGWDILKTTPMLKSNMIMDNADNFVAHVKYLANLDHNKKFKRDTDKENSVDSDNYRYLGLVFIASTERPAKKA</sequence>